<organism evidence="5 6">
    <name type="scientific">Streptomyces olindensis</name>
    <dbReference type="NCBI Taxonomy" id="358823"/>
    <lineage>
        <taxon>Bacteria</taxon>
        <taxon>Bacillati</taxon>
        <taxon>Actinomycetota</taxon>
        <taxon>Actinomycetes</taxon>
        <taxon>Kitasatosporales</taxon>
        <taxon>Streptomycetaceae</taxon>
        <taxon>Streptomyces</taxon>
    </lineage>
</organism>
<dbReference type="SUPFAM" id="SSF51621">
    <property type="entry name" value="Phosphoenolpyruvate/pyruvate domain"/>
    <property type="match status" value="1"/>
</dbReference>
<dbReference type="Pfam" id="PF03328">
    <property type="entry name" value="HpcH_HpaI"/>
    <property type="match status" value="1"/>
</dbReference>
<dbReference type="Gene3D" id="3.20.20.60">
    <property type="entry name" value="Phosphoenolpyruvate-binding domains"/>
    <property type="match status" value="1"/>
</dbReference>
<protein>
    <submittedName>
        <fullName evidence="5">Aldolase/citrate lyase family protein</fullName>
    </submittedName>
</protein>
<dbReference type="InterPro" id="IPR040442">
    <property type="entry name" value="Pyrv_kinase-like_dom_sf"/>
</dbReference>
<name>A0ABV2XX47_9ACTN</name>
<dbReference type="InterPro" id="IPR050251">
    <property type="entry name" value="HpcH-HpaI_aldolase"/>
</dbReference>
<evidence type="ECO:0000313" key="5">
    <source>
        <dbReference type="EMBL" id="MEU2268571.1"/>
    </source>
</evidence>
<dbReference type="Proteomes" id="UP001550603">
    <property type="component" value="Unassembled WGS sequence"/>
</dbReference>
<evidence type="ECO:0000313" key="6">
    <source>
        <dbReference type="Proteomes" id="UP001550603"/>
    </source>
</evidence>
<comment type="similarity">
    <text evidence="1">Belongs to the HpcH/HpaI aldolase family.</text>
</comment>
<evidence type="ECO:0000256" key="2">
    <source>
        <dbReference type="ARBA" id="ARBA00022723"/>
    </source>
</evidence>
<keyword evidence="2" id="KW-0479">Metal-binding</keyword>
<dbReference type="InterPro" id="IPR015813">
    <property type="entry name" value="Pyrv/PenolPyrv_kinase-like_dom"/>
</dbReference>
<reference evidence="5 6" key="1">
    <citation type="submission" date="2024-06" db="EMBL/GenBank/DDBJ databases">
        <title>The Natural Products Discovery Center: Release of the First 8490 Sequenced Strains for Exploring Actinobacteria Biosynthetic Diversity.</title>
        <authorList>
            <person name="Kalkreuter E."/>
            <person name="Kautsar S.A."/>
            <person name="Yang D."/>
            <person name="Bader C.D."/>
            <person name="Teijaro C.N."/>
            <person name="Fluegel L."/>
            <person name="Davis C.M."/>
            <person name="Simpson J.R."/>
            <person name="Lauterbach L."/>
            <person name="Steele A.D."/>
            <person name="Gui C."/>
            <person name="Meng S."/>
            <person name="Li G."/>
            <person name="Viehrig K."/>
            <person name="Ye F."/>
            <person name="Su P."/>
            <person name="Kiefer A.F."/>
            <person name="Nichols A."/>
            <person name="Cepeda A.J."/>
            <person name="Yan W."/>
            <person name="Fan B."/>
            <person name="Jiang Y."/>
            <person name="Adhikari A."/>
            <person name="Zheng C.-J."/>
            <person name="Schuster L."/>
            <person name="Cowan T.M."/>
            <person name="Smanski M.J."/>
            <person name="Chevrette M.G."/>
            <person name="De Carvalho L.P.S."/>
            <person name="Shen B."/>
        </authorList>
    </citation>
    <scope>NUCLEOTIDE SEQUENCE [LARGE SCALE GENOMIC DNA]</scope>
    <source>
        <strain evidence="5 6">NPDC019583</strain>
    </source>
</reference>
<keyword evidence="3 5" id="KW-0456">Lyase</keyword>
<evidence type="ECO:0000259" key="4">
    <source>
        <dbReference type="Pfam" id="PF03328"/>
    </source>
</evidence>
<comment type="caution">
    <text evidence="5">The sequence shown here is derived from an EMBL/GenBank/DDBJ whole genome shotgun (WGS) entry which is preliminary data.</text>
</comment>
<dbReference type="RefSeq" id="WP_051851240.1">
    <property type="nucleotide sequence ID" value="NZ_JBEYBN010000026.1"/>
</dbReference>
<evidence type="ECO:0000256" key="1">
    <source>
        <dbReference type="ARBA" id="ARBA00005568"/>
    </source>
</evidence>
<evidence type="ECO:0000256" key="3">
    <source>
        <dbReference type="ARBA" id="ARBA00023239"/>
    </source>
</evidence>
<sequence length="252" mass="26214">MNNLPERLRGPKPLLGTLVTVASPEVAEALAITGVEWLFLDAEHSPVMHPAAVQSIVQAVAGRSYTLVRVPKNDETWIKSALDAGADGVIVPHIKNAEDVEWAVGWAKYPPLGKRSVGITRAHSYGADFAGYLERANAATALVLQIEDIEAVEALPEILSIPGADALFIGPYDLSGSMGRLGEVQDPDVQEAIETVVAASNRHGIPIGAFAATAAGAKAEVKRGIGFIAVGTDLGHLTGAVANSLATLSEGS</sequence>
<proteinExistence type="inferred from homology"/>
<accession>A0ABV2XX47</accession>
<dbReference type="PANTHER" id="PTHR30502:SF0">
    <property type="entry name" value="PHOSPHOENOLPYRUVATE CARBOXYLASE FAMILY PROTEIN"/>
    <property type="match status" value="1"/>
</dbReference>
<feature type="domain" description="HpcH/HpaI aldolase/citrate lyase" evidence="4">
    <location>
        <begin position="19"/>
        <end position="237"/>
    </location>
</feature>
<dbReference type="InterPro" id="IPR005000">
    <property type="entry name" value="Aldolase/citrate-lyase_domain"/>
</dbReference>
<dbReference type="GO" id="GO:0016829">
    <property type="term" value="F:lyase activity"/>
    <property type="evidence" value="ECO:0007669"/>
    <property type="project" value="UniProtKB-KW"/>
</dbReference>
<dbReference type="PANTHER" id="PTHR30502">
    <property type="entry name" value="2-KETO-3-DEOXY-L-RHAMNONATE ALDOLASE"/>
    <property type="match status" value="1"/>
</dbReference>
<keyword evidence="6" id="KW-1185">Reference proteome</keyword>
<gene>
    <name evidence="5" type="ORF">ABZ568_19640</name>
</gene>
<dbReference type="EMBL" id="JBEYBN010000026">
    <property type="protein sequence ID" value="MEU2268571.1"/>
    <property type="molecule type" value="Genomic_DNA"/>
</dbReference>